<dbReference type="EMBL" id="JXSX01000001">
    <property type="protein sequence ID" value="KIR65832.1"/>
    <property type="molecule type" value="Genomic_DNA"/>
</dbReference>
<feature type="domain" description="CATRA-Associated Small Protein" evidence="1">
    <location>
        <begin position="30"/>
        <end position="114"/>
    </location>
</feature>
<proteinExistence type="predicted"/>
<dbReference type="AlphaFoldDB" id="A0A0D0V4K2"/>
<evidence type="ECO:0000313" key="2">
    <source>
        <dbReference type="EMBL" id="KIR65832.1"/>
    </source>
</evidence>
<dbReference type="Pfam" id="PF20271">
    <property type="entry name" value="CATASP"/>
    <property type="match status" value="1"/>
</dbReference>
<dbReference type="InterPro" id="IPR046924">
    <property type="entry name" value="CATASP"/>
</dbReference>
<gene>
    <name evidence="2" type="ORF">TK50_11025</name>
</gene>
<sequence length="132" mass="14571">MLLMKGCFGGSERCVVVAGREVDEEHILCELQGVLTDLLEQFLPMASWQRIELLVIAADRALSCGDLIELARQSALIEASFAVRATPLGTQPSQPAPYQLRERVAILIHRADQWRGRGNDDGGRVDARRTAD</sequence>
<keyword evidence="3" id="KW-1185">Reference proteome</keyword>
<organism evidence="2 3">
    <name type="scientific">Micromonospora haikouensis</name>
    <dbReference type="NCBI Taxonomy" id="686309"/>
    <lineage>
        <taxon>Bacteria</taxon>
        <taxon>Bacillati</taxon>
        <taxon>Actinomycetota</taxon>
        <taxon>Actinomycetes</taxon>
        <taxon>Micromonosporales</taxon>
        <taxon>Micromonosporaceae</taxon>
        <taxon>Micromonospora</taxon>
    </lineage>
</organism>
<evidence type="ECO:0000259" key="1">
    <source>
        <dbReference type="Pfam" id="PF20271"/>
    </source>
</evidence>
<reference evidence="2 3" key="1">
    <citation type="submission" date="2015-01" db="EMBL/GenBank/DDBJ databases">
        <title>Sequencing and annotation of Micromonospora carbonacea strain JXNU-1 genome.</title>
        <authorList>
            <person name="Long Z."/>
            <person name="Huang Y."/>
            <person name="Jiang Y."/>
        </authorList>
    </citation>
    <scope>NUCLEOTIDE SEQUENCE [LARGE SCALE GENOMIC DNA]</scope>
    <source>
        <strain evidence="2 3">JXNU-1</strain>
    </source>
</reference>
<dbReference type="GeneID" id="301304665"/>
<name>A0A0D0V4K2_9ACTN</name>
<comment type="caution">
    <text evidence="2">The sequence shown here is derived from an EMBL/GenBank/DDBJ whole genome shotgun (WGS) entry which is preliminary data.</text>
</comment>
<dbReference type="PATRIC" id="fig|47853.6.peg.2337"/>
<dbReference type="Proteomes" id="UP000032254">
    <property type="component" value="Unassembled WGS sequence"/>
</dbReference>
<dbReference type="RefSeq" id="WP_043962650.1">
    <property type="nucleotide sequence ID" value="NZ_CBDREH010000015.1"/>
</dbReference>
<accession>A0A0D0V4K2</accession>
<evidence type="ECO:0000313" key="3">
    <source>
        <dbReference type="Proteomes" id="UP000032254"/>
    </source>
</evidence>
<protein>
    <recommendedName>
        <fullName evidence="1">CATRA-Associated Small Protein domain-containing protein</fullName>
    </recommendedName>
</protein>